<proteinExistence type="predicted"/>
<evidence type="ECO:0000313" key="1">
    <source>
        <dbReference type="EMBL" id="EPX78521.1"/>
    </source>
</evidence>
<reference evidence="2" key="1">
    <citation type="journal article" date="2013" name="Stand. Genomic Sci.">
        <title>Genome sequence of the Litoreibacter arenae type strain (DSM 19593(T)), a member of the Roseobacter clade isolated from sea sand.</title>
        <authorList>
            <person name="Riedel T."/>
            <person name="Fiebig A."/>
            <person name="Petersen J."/>
            <person name="Gronow S."/>
            <person name="Kyrpides N.C."/>
            <person name="Goker M."/>
            <person name="Klenk H.P."/>
        </authorList>
    </citation>
    <scope>NUCLEOTIDE SEQUENCE [LARGE SCALE GENOMIC DNA]</scope>
    <source>
        <strain evidence="2">DSM 19593</strain>
    </source>
</reference>
<dbReference type="STRING" id="1123360.thalar_02313"/>
<protein>
    <submittedName>
        <fullName evidence="1">Uncharacterized protein</fullName>
    </submittedName>
</protein>
<dbReference type="Proteomes" id="UP000015351">
    <property type="component" value="Unassembled WGS sequence"/>
</dbReference>
<sequence length="37" mass="4445">MRREMAALSHLSRHLLRDMGLEEYAAPREPVQWRQLP</sequence>
<dbReference type="EMBL" id="AONI01000011">
    <property type="protein sequence ID" value="EPX78521.1"/>
    <property type="molecule type" value="Genomic_DNA"/>
</dbReference>
<keyword evidence="2" id="KW-1185">Reference proteome</keyword>
<name>S9QAW7_9RHOB</name>
<gene>
    <name evidence="1" type="ORF">thalar_02313</name>
</gene>
<dbReference type="AlphaFoldDB" id="S9QAW7"/>
<organism evidence="1 2">
    <name type="scientific">Litoreibacter arenae DSM 19593</name>
    <dbReference type="NCBI Taxonomy" id="1123360"/>
    <lineage>
        <taxon>Bacteria</taxon>
        <taxon>Pseudomonadati</taxon>
        <taxon>Pseudomonadota</taxon>
        <taxon>Alphaproteobacteria</taxon>
        <taxon>Rhodobacterales</taxon>
        <taxon>Roseobacteraceae</taxon>
        <taxon>Litoreibacter</taxon>
    </lineage>
</organism>
<evidence type="ECO:0000313" key="2">
    <source>
        <dbReference type="Proteomes" id="UP000015351"/>
    </source>
</evidence>
<comment type="caution">
    <text evidence="1">The sequence shown here is derived from an EMBL/GenBank/DDBJ whole genome shotgun (WGS) entry which is preliminary data.</text>
</comment>
<accession>S9QAW7</accession>
<dbReference type="HOGENOM" id="CLU_3345467_0_0_5"/>